<keyword evidence="3" id="KW-1185">Reference proteome</keyword>
<evidence type="ECO:0000313" key="3">
    <source>
        <dbReference type="Proteomes" id="UP001372338"/>
    </source>
</evidence>
<dbReference type="PANTHER" id="PTHR31061:SF24">
    <property type="entry name" value="LD22376P"/>
    <property type="match status" value="1"/>
</dbReference>
<dbReference type="Proteomes" id="UP001372338">
    <property type="component" value="Unassembled WGS sequence"/>
</dbReference>
<comment type="caution">
    <text evidence="2">The sequence shown here is derived from an EMBL/GenBank/DDBJ whole genome shotgun (WGS) entry which is preliminary data.</text>
</comment>
<feature type="transmembrane region" description="Helical" evidence="1">
    <location>
        <begin position="41"/>
        <end position="63"/>
    </location>
</feature>
<proteinExistence type="predicted"/>
<keyword evidence="1" id="KW-1133">Transmembrane helix</keyword>
<keyword evidence="1" id="KW-0472">Membrane</keyword>
<evidence type="ECO:0000313" key="2">
    <source>
        <dbReference type="EMBL" id="KAK7291161.1"/>
    </source>
</evidence>
<dbReference type="AlphaFoldDB" id="A0AAN9J3W0"/>
<name>A0AAN9J3W0_CROPI</name>
<evidence type="ECO:0000256" key="1">
    <source>
        <dbReference type="SAM" id="Phobius"/>
    </source>
</evidence>
<keyword evidence="1" id="KW-0812">Transmembrane</keyword>
<dbReference type="PANTHER" id="PTHR31061">
    <property type="entry name" value="LD22376P"/>
    <property type="match status" value="1"/>
</dbReference>
<accession>A0AAN9J3W0</accession>
<gene>
    <name evidence="2" type="ORF">RIF29_06085</name>
</gene>
<dbReference type="EMBL" id="JAYWIO010000001">
    <property type="protein sequence ID" value="KAK7291161.1"/>
    <property type="molecule type" value="Genomic_DNA"/>
</dbReference>
<reference evidence="2 3" key="1">
    <citation type="submission" date="2024-01" db="EMBL/GenBank/DDBJ databases">
        <title>The genomes of 5 underutilized Papilionoideae crops provide insights into root nodulation and disease resistanc.</title>
        <authorList>
            <person name="Yuan L."/>
        </authorList>
    </citation>
    <scope>NUCLEOTIDE SEQUENCE [LARGE SCALE GENOMIC DNA]</scope>
    <source>
        <strain evidence="2">ZHUSHIDOU_FW_LH</strain>
        <tissue evidence="2">Leaf</tissue>
    </source>
</reference>
<protein>
    <submittedName>
        <fullName evidence="2">Uncharacterized protein</fullName>
    </submittedName>
</protein>
<sequence>MAIVSCLVGLHYGHVIVNFKVDVCRYSRITIVMEWIGMHALMIYILAACNILPIILQGFYVAFIKKLVKDSEVSIVVLGKVEDGREEDEGPVLGGLSQRGLRR</sequence>
<organism evidence="2 3">
    <name type="scientific">Crotalaria pallida</name>
    <name type="common">Smooth rattlebox</name>
    <name type="synonym">Crotalaria striata</name>
    <dbReference type="NCBI Taxonomy" id="3830"/>
    <lineage>
        <taxon>Eukaryota</taxon>
        <taxon>Viridiplantae</taxon>
        <taxon>Streptophyta</taxon>
        <taxon>Embryophyta</taxon>
        <taxon>Tracheophyta</taxon>
        <taxon>Spermatophyta</taxon>
        <taxon>Magnoliopsida</taxon>
        <taxon>eudicotyledons</taxon>
        <taxon>Gunneridae</taxon>
        <taxon>Pentapetalae</taxon>
        <taxon>rosids</taxon>
        <taxon>fabids</taxon>
        <taxon>Fabales</taxon>
        <taxon>Fabaceae</taxon>
        <taxon>Papilionoideae</taxon>
        <taxon>50 kb inversion clade</taxon>
        <taxon>genistoids sensu lato</taxon>
        <taxon>core genistoids</taxon>
        <taxon>Crotalarieae</taxon>
        <taxon>Crotalaria</taxon>
    </lineage>
</organism>